<dbReference type="InterPro" id="IPR013655">
    <property type="entry name" value="PAS_fold_3"/>
</dbReference>
<dbReference type="InterPro" id="IPR052162">
    <property type="entry name" value="Sensor_kinase/Photoreceptor"/>
</dbReference>
<dbReference type="InterPro" id="IPR035965">
    <property type="entry name" value="PAS-like_dom_sf"/>
</dbReference>
<evidence type="ECO:0000256" key="4">
    <source>
        <dbReference type="ARBA" id="ARBA00022553"/>
    </source>
</evidence>
<dbReference type="FunFam" id="3.30.565.10:FF:000006">
    <property type="entry name" value="Sensor histidine kinase WalK"/>
    <property type="match status" value="1"/>
</dbReference>
<keyword evidence="5" id="KW-0808">Transferase</keyword>
<dbReference type="PROSITE" id="PS50839">
    <property type="entry name" value="CHASE"/>
    <property type="match status" value="1"/>
</dbReference>
<dbReference type="GO" id="GO:0016020">
    <property type="term" value="C:membrane"/>
    <property type="evidence" value="ECO:0007669"/>
    <property type="project" value="UniProtKB-SubCell"/>
</dbReference>
<accession>A0A178MXX7</accession>
<dbReference type="InterPro" id="IPR036890">
    <property type="entry name" value="HATPase_C_sf"/>
</dbReference>
<dbReference type="GO" id="GO:0000155">
    <property type="term" value="F:phosphorelay sensor kinase activity"/>
    <property type="evidence" value="ECO:0007669"/>
    <property type="project" value="InterPro"/>
</dbReference>
<dbReference type="SMART" id="SM00086">
    <property type="entry name" value="PAC"/>
    <property type="match status" value="1"/>
</dbReference>
<dbReference type="CDD" id="cd00130">
    <property type="entry name" value="PAS"/>
    <property type="match status" value="1"/>
</dbReference>
<dbReference type="SMART" id="SM00091">
    <property type="entry name" value="PAS"/>
    <property type="match status" value="1"/>
</dbReference>
<dbReference type="EMBL" id="LWQU01000065">
    <property type="protein sequence ID" value="OAN59554.1"/>
    <property type="molecule type" value="Genomic_DNA"/>
</dbReference>
<organism evidence="14 15">
    <name type="scientific">Magnetospirillum moscoviense</name>
    <dbReference type="NCBI Taxonomy" id="1437059"/>
    <lineage>
        <taxon>Bacteria</taxon>
        <taxon>Pseudomonadati</taxon>
        <taxon>Pseudomonadota</taxon>
        <taxon>Alphaproteobacteria</taxon>
        <taxon>Rhodospirillales</taxon>
        <taxon>Rhodospirillaceae</taxon>
        <taxon>Magnetospirillum</taxon>
    </lineage>
</organism>
<dbReference type="SUPFAM" id="SSF47384">
    <property type="entry name" value="Homodimeric domain of signal transducing histidine kinase"/>
    <property type="match status" value="1"/>
</dbReference>
<protein>
    <recommendedName>
        <fullName evidence="3">histidine kinase</fullName>
        <ecNumber evidence="3">2.7.13.3</ecNumber>
    </recommendedName>
</protein>
<dbReference type="Gene3D" id="3.30.565.10">
    <property type="entry name" value="Histidine kinase-like ATPase, C-terminal domain"/>
    <property type="match status" value="1"/>
</dbReference>
<feature type="domain" description="PAS" evidence="11">
    <location>
        <begin position="332"/>
        <end position="398"/>
    </location>
</feature>
<evidence type="ECO:0000259" key="10">
    <source>
        <dbReference type="PROSITE" id="PS50109"/>
    </source>
</evidence>
<dbReference type="InterPro" id="IPR000700">
    <property type="entry name" value="PAS-assoc_C"/>
</dbReference>
<evidence type="ECO:0000313" key="14">
    <source>
        <dbReference type="EMBL" id="OAN59554.1"/>
    </source>
</evidence>
<evidence type="ECO:0000256" key="8">
    <source>
        <dbReference type="ARBA" id="ARBA00022989"/>
    </source>
</evidence>
<sequence length="699" mass="78097">MLLGVTVSLFAWRASKDEVDRLVASRFDARVAELQTVLEQRMVAYPQVLRGIQAMVSASGHPSRADWARVNQTLQVDSIYPGLTGTVYIRSVPGEQRTEFEREVLGFEPGFQIKPPGERPYYTIVTSVEPRTPSNLPVIGSDSWVHPVRRATLEAARDSGAIQITGKLNLVIDDKPTPAFLMYQAIYQGAAIPDTIEERRDRLLGFATAGCRVGVLMRTILPADLNDVEVRVYDGAEATADGLYFDSHPDVDVSFASHQAQRAVQIGGRTWTVIYAMLPGFAQAAEGALPRQTLVGGILVSLLLTLIVWSLATTRARAQALAVDMTHSLRASEGRFRELAENIDQVFFVADPQYRHFDYISPSFERIWGRSRQELLENPDRWLSWLHPEDVEAVRAVVAAHGGEDDYGTKFRIVRADGEVRWLAAHAFNVARAADEPARVVGFHSDITDQKAAEEKIARYISEIEVSNNDLEQFAYVASHDLREPLRMVSSYLTLLERRYGELLDADGREFLDFAREGAVRLDRLVLDLLGFSRIQRHGNPLAATNLAHVMGDVLRNLTVAIRESGAAISVDLDRLPVVHGDREQLVSVFQNLISNAIKYRSPVRPVRIAVTADSDDGYWRLSVTDNGIGIEPQYFDRIFRIFQRLHSRAEYDGTGIGLAMCKRIVERHGGQIWVQSVPEEGSTFYFTLQAVPPTQSET</sequence>
<keyword evidence="15" id="KW-1185">Reference proteome</keyword>
<evidence type="ECO:0000256" key="9">
    <source>
        <dbReference type="ARBA" id="ARBA00023136"/>
    </source>
</evidence>
<dbReference type="SMART" id="SM00387">
    <property type="entry name" value="HATPase_c"/>
    <property type="match status" value="1"/>
</dbReference>
<evidence type="ECO:0000256" key="5">
    <source>
        <dbReference type="ARBA" id="ARBA00022679"/>
    </source>
</evidence>
<evidence type="ECO:0000259" key="13">
    <source>
        <dbReference type="PROSITE" id="PS50839"/>
    </source>
</evidence>
<dbReference type="Pfam" id="PF03924">
    <property type="entry name" value="CHASE"/>
    <property type="match status" value="1"/>
</dbReference>
<dbReference type="PROSITE" id="PS50113">
    <property type="entry name" value="PAC"/>
    <property type="match status" value="1"/>
</dbReference>
<name>A0A178MXX7_9PROT</name>
<dbReference type="InterPro" id="IPR042240">
    <property type="entry name" value="CHASE_sf"/>
</dbReference>
<evidence type="ECO:0000256" key="3">
    <source>
        <dbReference type="ARBA" id="ARBA00012438"/>
    </source>
</evidence>
<dbReference type="Gene3D" id="1.10.287.130">
    <property type="match status" value="1"/>
</dbReference>
<dbReference type="Gene3D" id="3.30.450.350">
    <property type="entry name" value="CHASE domain"/>
    <property type="match status" value="1"/>
</dbReference>
<dbReference type="InterPro" id="IPR006189">
    <property type="entry name" value="CHASE_dom"/>
</dbReference>
<dbReference type="InterPro" id="IPR005467">
    <property type="entry name" value="His_kinase_dom"/>
</dbReference>
<dbReference type="Pfam" id="PF08447">
    <property type="entry name" value="PAS_3"/>
    <property type="match status" value="1"/>
</dbReference>
<comment type="subcellular location">
    <subcellularLocation>
        <location evidence="2">Membrane</location>
    </subcellularLocation>
</comment>
<dbReference type="PANTHER" id="PTHR43304">
    <property type="entry name" value="PHYTOCHROME-LIKE PROTEIN CPH1"/>
    <property type="match status" value="1"/>
</dbReference>
<dbReference type="Pfam" id="PF02518">
    <property type="entry name" value="HATPase_c"/>
    <property type="match status" value="1"/>
</dbReference>
<dbReference type="STRING" id="1437059.A6A05_07385"/>
<keyword evidence="4" id="KW-0597">Phosphoprotein</keyword>
<evidence type="ECO:0000259" key="12">
    <source>
        <dbReference type="PROSITE" id="PS50113"/>
    </source>
</evidence>
<evidence type="ECO:0000256" key="1">
    <source>
        <dbReference type="ARBA" id="ARBA00000085"/>
    </source>
</evidence>
<dbReference type="InterPro" id="IPR003594">
    <property type="entry name" value="HATPase_dom"/>
</dbReference>
<dbReference type="SMART" id="SM01079">
    <property type="entry name" value="CHASE"/>
    <property type="match status" value="1"/>
</dbReference>
<dbReference type="PROSITE" id="PS50109">
    <property type="entry name" value="HIS_KIN"/>
    <property type="match status" value="1"/>
</dbReference>
<dbReference type="NCBIfam" id="TIGR00229">
    <property type="entry name" value="sensory_box"/>
    <property type="match status" value="1"/>
</dbReference>
<comment type="caution">
    <text evidence="14">The sequence shown here is derived from an EMBL/GenBank/DDBJ whole genome shotgun (WGS) entry which is preliminary data.</text>
</comment>
<dbReference type="InterPro" id="IPR003661">
    <property type="entry name" value="HisK_dim/P_dom"/>
</dbReference>
<feature type="domain" description="PAC" evidence="12">
    <location>
        <begin position="407"/>
        <end position="459"/>
    </location>
</feature>
<dbReference type="InterPro" id="IPR004358">
    <property type="entry name" value="Sig_transdc_His_kin-like_C"/>
</dbReference>
<dbReference type="CDD" id="cd00082">
    <property type="entry name" value="HisKA"/>
    <property type="match status" value="1"/>
</dbReference>
<reference evidence="14 15" key="1">
    <citation type="submission" date="2016-04" db="EMBL/GenBank/DDBJ databases">
        <title>Draft genome sequence of freshwater magnetotactic bacteria Magnetospirillum marisnigri SP-1 and Magnetospirillum moscoviense BB-1.</title>
        <authorList>
            <person name="Koziaeva V."/>
            <person name="Dziuba M.V."/>
            <person name="Ivanov T.M."/>
            <person name="Kuznetsov B."/>
            <person name="Grouzdev D.S."/>
        </authorList>
    </citation>
    <scope>NUCLEOTIDE SEQUENCE [LARGE SCALE GENOMIC DNA]</scope>
    <source>
        <strain evidence="14 15">BB-1</strain>
    </source>
</reference>
<dbReference type="SUPFAM" id="SSF55785">
    <property type="entry name" value="PYP-like sensor domain (PAS domain)"/>
    <property type="match status" value="1"/>
</dbReference>
<evidence type="ECO:0000259" key="11">
    <source>
        <dbReference type="PROSITE" id="PS50112"/>
    </source>
</evidence>
<dbReference type="Pfam" id="PF00512">
    <property type="entry name" value="HisKA"/>
    <property type="match status" value="1"/>
</dbReference>
<dbReference type="Gene3D" id="3.30.450.20">
    <property type="entry name" value="PAS domain"/>
    <property type="match status" value="1"/>
</dbReference>
<evidence type="ECO:0000256" key="7">
    <source>
        <dbReference type="ARBA" id="ARBA00022777"/>
    </source>
</evidence>
<evidence type="ECO:0000256" key="2">
    <source>
        <dbReference type="ARBA" id="ARBA00004370"/>
    </source>
</evidence>
<proteinExistence type="predicted"/>
<dbReference type="AlphaFoldDB" id="A0A178MXX7"/>
<comment type="catalytic activity">
    <reaction evidence="1">
        <text>ATP + protein L-histidine = ADP + protein N-phospho-L-histidine.</text>
        <dbReference type="EC" id="2.7.13.3"/>
    </reaction>
</comment>
<dbReference type="PROSITE" id="PS50112">
    <property type="entry name" value="PAS"/>
    <property type="match status" value="1"/>
</dbReference>
<dbReference type="PANTHER" id="PTHR43304:SF1">
    <property type="entry name" value="PAC DOMAIN-CONTAINING PROTEIN"/>
    <property type="match status" value="1"/>
</dbReference>
<dbReference type="InterPro" id="IPR001610">
    <property type="entry name" value="PAC"/>
</dbReference>
<feature type="domain" description="CHASE" evidence="13">
    <location>
        <begin position="120"/>
        <end position="274"/>
    </location>
</feature>
<dbReference type="Proteomes" id="UP000078543">
    <property type="component" value="Unassembled WGS sequence"/>
</dbReference>
<dbReference type="SMART" id="SM00388">
    <property type="entry name" value="HisKA"/>
    <property type="match status" value="1"/>
</dbReference>
<dbReference type="PRINTS" id="PR00344">
    <property type="entry name" value="BCTRLSENSOR"/>
</dbReference>
<feature type="domain" description="Histidine kinase" evidence="10">
    <location>
        <begin position="477"/>
        <end position="693"/>
    </location>
</feature>
<keyword evidence="7" id="KW-0418">Kinase</keyword>
<evidence type="ECO:0000313" key="15">
    <source>
        <dbReference type="Proteomes" id="UP000078543"/>
    </source>
</evidence>
<gene>
    <name evidence="14" type="ORF">A6A05_07385</name>
</gene>
<dbReference type="SUPFAM" id="SSF55874">
    <property type="entry name" value="ATPase domain of HSP90 chaperone/DNA topoisomerase II/histidine kinase"/>
    <property type="match status" value="1"/>
</dbReference>
<evidence type="ECO:0000256" key="6">
    <source>
        <dbReference type="ARBA" id="ARBA00022692"/>
    </source>
</evidence>
<keyword evidence="6" id="KW-0812">Transmembrane</keyword>
<dbReference type="EC" id="2.7.13.3" evidence="3"/>
<keyword evidence="8" id="KW-1133">Transmembrane helix</keyword>
<dbReference type="InterPro" id="IPR036097">
    <property type="entry name" value="HisK_dim/P_sf"/>
</dbReference>
<keyword evidence="9" id="KW-0472">Membrane</keyword>
<dbReference type="InterPro" id="IPR000014">
    <property type="entry name" value="PAS"/>
</dbReference>